<evidence type="ECO:0000313" key="2">
    <source>
        <dbReference type="EMBL" id="QKM70866.1"/>
    </source>
</evidence>
<dbReference type="PROSITE" id="PS51318">
    <property type="entry name" value="TAT"/>
    <property type="match status" value="1"/>
</dbReference>
<dbReference type="AlphaFoldDB" id="A0A7G3UKN3"/>
<feature type="signal peptide" evidence="1">
    <location>
        <begin position="1"/>
        <end position="18"/>
    </location>
</feature>
<sequence length="344" mass="37036">MRRRALLQGVLAVGAAAAGGTVTGRPAAAATNYLIVTVEQSANQIQRFSNGTTNWNGTPDWYWSAPAADNSSPWYRLSDVKRRLTAHWGAVLVCTSSGTSDLGGRAAMIRESDKEIVWSTIVPGNPHSIERIDGYGAIVTASSRARVFGTTKNDWQNGGGINVFVPATPGGTPSTSFADSISVGFPGAHGVWWDDVHELLVATGKNELRAYRLVTNAGGVITGLSLETSLALIGVGHDVLPDYFSDKIFYTVGGDSSNPGRGIWETTLVRDASAGTWSFAAPTRIHDWLFTKSYSRLPDGTGFWQDAPNANEWWSDTIGFSGRADSVRTGARFYKARFWSHTLS</sequence>
<reference evidence="2 3" key="1">
    <citation type="journal article" date="2012" name="J. Bacteriol.">
        <title>Draft genome of Streptomyces tsukubaensis NRRL 18488, the producer of the clinically important immunosuppressant tacrolimus (FK506).</title>
        <authorList>
            <person name="Barreiro C."/>
            <person name="Prieto C."/>
            <person name="Sola-Landa A."/>
            <person name="Solera E."/>
            <person name="Martinez-Castro M."/>
            <person name="Perez-Redondo R."/>
            <person name="Garcia-Estrada C."/>
            <person name="Aparicio J.F."/>
            <person name="Fernandez-Martinez L.T."/>
            <person name="Santos-Aberturas J."/>
            <person name="Salehi-Najafabadi Z."/>
            <person name="Rodriguez-Garcia A."/>
            <person name="Tauch A."/>
            <person name="Martin J.F."/>
        </authorList>
    </citation>
    <scope>NUCLEOTIDE SEQUENCE [LARGE SCALE GENOMIC DNA]</scope>
    <source>
        <strain evidence="3">DSM 42081 / NBRC 108919 / NRRL 18488 / 9993</strain>
    </source>
</reference>
<keyword evidence="3" id="KW-1185">Reference proteome</keyword>
<dbReference type="RefSeq" id="WP_040916912.1">
    <property type="nucleotide sequence ID" value="NZ_CP029159.1"/>
</dbReference>
<proteinExistence type="predicted"/>
<dbReference type="EMBL" id="CP029159">
    <property type="protein sequence ID" value="QKM70866.1"/>
    <property type="molecule type" value="Genomic_DNA"/>
</dbReference>
<organism evidence="2 3">
    <name type="scientific">Streptomyces tsukubensis (strain DSM 42081 / NBRC 108919 / NRRL 18488 / 9993)</name>
    <dbReference type="NCBI Taxonomy" id="1114943"/>
    <lineage>
        <taxon>Bacteria</taxon>
        <taxon>Bacillati</taxon>
        <taxon>Actinomycetota</taxon>
        <taxon>Actinomycetes</taxon>
        <taxon>Kitasatosporales</taxon>
        <taxon>Streptomycetaceae</taxon>
        <taxon>Streptomyces</taxon>
    </lineage>
</organism>
<dbReference type="Proteomes" id="UP000005940">
    <property type="component" value="Chromosome"/>
</dbReference>
<accession>A0A7G3UKN3</accession>
<evidence type="ECO:0000256" key="1">
    <source>
        <dbReference type="SAM" id="SignalP"/>
    </source>
</evidence>
<protein>
    <submittedName>
        <fullName evidence="2">Uncharacterized protein</fullName>
    </submittedName>
</protein>
<dbReference type="InterPro" id="IPR006311">
    <property type="entry name" value="TAT_signal"/>
</dbReference>
<evidence type="ECO:0000313" key="3">
    <source>
        <dbReference type="Proteomes" id="UP000005940"/>
    </source>
</evidence>
<feature type="chain" id="PRO_5038459321" evidence="1">
    <location>
        <begin position="19"/>
        <end position="344"/>
    </location>
</feature>
<name>A0A7G3UKN3_STRT9</name>
<keyword evidence="1" id="KW-0732">Signal</keyword>
<gene>
    <name evidence="2" type="ORF">STSU_030760</name>
</gene>